<keyword evidence="4" id="KW-1003">Cell membrane</keyword>
<feature type="transmembrane region" description="Helical" evidence="9">
    <location>
        <begin position="113"/>
        <end position="131"/>
    </location>
</feature>
<accession>A0A327L6A4</accession>
<dbReference type="NCBIfam" id="TIGR01297">
    <property type="entry name" value="CDF"/>
    <property type="match status" value="1"/>
</dbReference>
<comment type="subcellular location">
    <subcellularLocation>
        <location evidence="1">Cell membrane</location>
        <topology evidence="1">Multi-pass membrane protein</topology>
    </subcellularLocation>
</comment>
<dbReference type="InterPro" id="IPR027469">
    <property type="entry name" value="Cation_efflux_TMD_sf"/>
</dbReference>
<feature type="transmembrane region" description="Helical" evidence="9">
    <location>
        <begin position="152"/>
        <end position="171"/>
    </location>
</feature>
<dbReference type="SUPFAM" id="SSF160240">
    <property type="entry name" value="Cation efflux protein cytoplasmic domain-like"/>
    <property type="match status" value="1"/>
</dbReference>
<evidence type="ECO:0000256" key="1">
    <source>
        <dbReference type="ARBA" id="ARBA00004651"/>
    </source>
</evidence>
<dbReference type="GO" id="GO:0005886">
    <property type="term" value="C:plasma membrane"/>
    <property type="evidence" value="ECO:0007669"/>
    <property type="project" value="UniProtKB-SubCell"/>
</dbReference>
<dbReference type="GO" id="GO:0015086">
    <property type="term" value="F:cadmium ion transmembrane transporter activity"/>
    <property type="evidence" value="ECO:0007669"/>
    <property type="project" value="TreeGrafter"/>
</dbReference>
<name>A0A327L6A4_9BRAD</name>
<comment type="caution">
    <text evidence="12">The sequence shown here is derived from an EMBL/GenBank/DDBJ whole genome shotgun (WGS) entry which is preliminary data.</text>
</comment>
<dbReference type="FunFam" id="3.30.70.1350:FF:000002">
    <property type="entry name" value="Ferrous-iron efflux pump FieF"/>
    <property type="match status" value="1"/>
</dbReference>
<evidence type="ECO:0000313" key="13">
    <source>
        <dbReference type="Proteomes" id="UP000249130"/>
    </source>
</evidence>
<dbReference type="GO" id="GO:0015341">
    <property type="term" value="F:zinc efflux antiporter activity"/>
    <property type="evidence" value="ECO:0007669"/>
    <property type="project" value="TreeGrafter"/>
</dbReference>
<evidence type="ECO:0000259" key="11">
    <source>
        <dbReference type="Pfam" id="PF16916"/>
    </source>
</evidence>
<dbReference type="InterPro" id="IPR036837">
    <property type="entry name" value="Cation_efflux_CTD_sf"/>
</dbReference>
<dbReference type="Pfam" id="PF01545">
    <property type="entry name" value="Cation_efflux"/>
    <property type="match status" value="1"/>
</dbReference>
<keyword evidence="7 9" id="KW-0472">Membrane</keyword>
<dbReference type="InterPro" id="IPR050291">
    <property type="entry name" value="CDF_Transporter"/>
</dbReference>
<keyword evidence="13" id="KW-1185">Reference proteome</keyword>
<evidence type="ECO:0000256" key="5">
    <source>
        <dbReference type="ARBA" id="ARBA00022692"/>
    </source>
</evidence>
<dbReference type="AlphaFoldDB" id="A0A327L6A4"/>
<organism evidence="12 13">
    <name type="scientific">Rhodoplanes roseus</name>
    <dbReference type="NCBI Taxonomy" id="29409"/>
    <lineage>
        <taxon>Bacteria</taxon>
        <taxon>Pseudomonadati</taxon>
        <taxon>Pseudomonadota</taxon>
        <taxon>Alphaproteobacteria</taxon>
        <taxon>Hyphomicrobiales</taxon>
        <taxon>Nitrobacteraceae</taxon>
        <taxon>Rhodoplanes</taxon>
    </lineage>
</organism>
<dbReference type="EMBL" id="NPEX01000016">
    <property type="protein sequence ID" value="RAI45423.1"/>
    <property type="molecule type" value="Genomic_DNA"/>
</dbReference>
<keyword evidence="3" id="KW-0813">Transport</keyword>
<feature type="domain" description="Cation efflux protein cytoplasmic" evidence="11">
    <location>
        <begin position="210"/>
        <end position="284"/>
    </location>
</feature>
<dbReference type="GO" id="GO:0015093">
    <property type="term" value="F:ferrous iron transmembrane transporter activity"/>
    <property type="evidence" value="ECO:0007669"/>
    <property type="project" value="TreeGrafter"/>
</dbReference>
<evidence type="ECO:0000259" key="10">
    <source>
        <dbReference type="Pfam" id="PF01545"/>
    </source>
</evidence>
<dbReference type="Gene3D" id="3.30.70.1350">
    <property type="entry name" value="Cation efflux protein, cytoplasmic domain"/>
    <property type="match status" value="1"/>
</dbReference>
<evidence type="ECO:0000256" key="4">
    <source>
        <dbReference type="ARBA" id="ARBA00022475"/>
    </source>
</evidence>
<evidence type="ECO:0000313" key="12">
    <source>
        <dbReference type="EMBL" id="RAI45423.1"/>
    </source>
</evidence>
<feature type="transmembrane region" description="Helical" evidence="9">
    <location>
        <begin position="75"/>
        <end position="93"/>
    </location>
</feature>
<feature type="transmembrane region" description="Helical" evidence="9">
    <location>
        <begin position="177"/>
        <end position="194"/>
    </location>
</feature>
<evidence type="ECO:0000256" key="2">
    <source>
        <dbReference type="ARBA" id="ARBA00008114"/>
    </source>
</evidence>
<protein>
    <recommendedName>
        <fullName evidence="8">Protein p34</fullName>
    </recommendedName>
</protein>
<keyword evidence="5 9" id="KW-0812">Transmembrane</keyword>
<sequence length="295" mass="31531">MSKLLQIATGSLLVGVTVLGLKYAAYWVTGSVALYSDALESIVNVATALAALLTVRIAALPADTNHPYGHHKAEYFSAMLEGAMIIVAAILIMREAYHGFLQPKTLDAPLKGLLINGLATAINAVWCWVLISQGRRHRSPALAADGWHLLSDVVSSVGVALGVLLAVLTGWAILDPILAGIVAVNIVWSGWGVLKQSTGGLMDAAVPESMRLRIREIISRHAEGALEAHDVRTRHAGRVTFIEFHLVVPGQMTVAEAHDICDRLEAAIKAEDEHAVVTIHVEPEDKAKHAGVLVL</sequence>
<keyword evidence="6 9" id="KW-1133">Transmembrane helix</keyword>
<proteinExistence type="inferred from homology"/>
<evidence type="ECO:0000256" key="7">
    <source>
        <dbReference type="ARBA" id="ARBA00023136"/>
    </source>
</evidence>
<evidence type="ECO:0000256" key="3">
    <source>
        <dbReference type="ARBA" id="ARBA00022448"/>
    </source>
</evidence>
<gene>
    <name evidence="12" type="ORF">CH341_04070</name>
</gene>
<comment type="similarity">
    <text evidence="2">Belongs to the cation diffusion facilitator (CDF) transporter (TC 2.A.4) family.</text>
</comment>
<dbReference type="Proteomes" id="UP000249130">
    <property type="component" value="Unassembled WGS sequence"/>
</dbReference>
<dbReference type="PANTHER" id="PTHR43840:SF15">
    <property type="entry name" value="MITOCHONDRIAL METAL TRANSPORTER 1-RELATED"/>
    <property type="match status" value="1"/>
</dbReference>
<dbReference type="PANTHER" id="PTHR43840">
    <property type="entry name" value="MITOCHONDRIAL METAL TRANSPORTER 1-RELATED"/>
    <property type="match status" value="1"/>
</dbReference>
<evidence type="ECO:0000256" key="9">
    <source>
        <dbReference type="SAM" id="Phobius"/>
    </source>
</evidence>
<dbReference type="OrthoDB" id="9806522at2"/>
<dbReference type="Pfam" id="PF16916">
    <property type="entry name" value="ZT_dimer"/>
    <property type="match status" value="1"/>
</dbReference>
<dbReference type="InterPro" id="IPR027470">
    <property type="entry name" value="Cation_efflux_CTD"/>
</dbReference>
<dbReference type="InterPro" id="IPR058533">
    <property type="entry name" value="Cation_efflux_TM"/>
</dbReference>
<dbReference type="InterPro" id="IPR002524">
    <property type="entry name" value="Cation_efflux"/>
</dbReference>
<dbReference type="RefSeq" id="WP_111417756.1">
    <property type="nucleotide sequence ID" value="NZ_NPEX01000016.1"/>
</dbReference>
<reference evidence="12 13" key="1">
    <citation type="submission" date="2017-07" db="EMBL/GenBank/DDBJ databases">
        <title>Draft Genome Sequences of Select Purple Nonsulfur Bacteria.</title>
        <authorList>
            <person name="Lasarre B."/>
            <person name="Mckinlay J.B."/>
        </authorList>
    </citation>
    <scope>NUCLEOTIDE SEQUENCE [LARGE SCALE GENOMIC DNA]</scope>
    <source>
        <strain evidence="12 13">DSM 5909</strain>
    </source>
</reference>
<feature type="transmembrane region" description="Helical" evidence="9">
    <location>
        <begin position="44"/>
        <end position="63"/>
    </location>
</feature>
<dbReference type="GO" id="GO:0006882">
    <property type="term" value="P:intracellular zinc ion homeostasis"/>
    <property type="evidence" value="ECO:0007669"/>
    <property type="project" value="TreeGrafter"/>
</dbReference>
<evidence type="ECO:0000256" key="8">
    <source>
        <dbReference type="ARBA" id="ARBA00068882"/>
    </source>
</evidence>
<evidence type="ECO:0000256" key="6">
    <source>
        <dbReference type="ARBA" id="ARBA00022989"/>
    </source>
</evidence>
<dbReference type="SUPFAM" id="SSF161111">
    <property type="entry name" value="Cation efflux protein transmembrane domain-like"/>
    <property type="match status" value="1"/>
</dbReference>
<feature type="domain" description="Cation efflux protein transmembrane" evidence="10">
    <location>
        <begin position="11"/>
        <end position="202"/>
    </location>
</feature>
<dbReference type="Gene3D" id="1.20.1510.10">
    <property type="entry name" value="Cation efflux protein transmembrane domain"/>
    <property type="match status" value="1"/>
</dbReference>